<dbReference type="AlphaFoldDB" id="A0A4Y2RA21"/>
<sequence>MHDILEVLPDGVHCFIYADDIFILVEAPTVPTVKNKIEASVSKLETWWKKWHSNIAPLKCKVINFSTRISPVNFPVCFSGECIPWSNNVRFLGILSSNLSFRLHIDQLVIKTSKKLNAIKVLASSRWGAKAVHLLRVCNACIIQALEFGAFAIDHKNFVIRTDELEFQQRVLDPGAINRLYYEYRSSLHSDVVILATDAYKNATGVAIAAVNCSFPTELQGSIPTINSVFTGEALAMVLANSNYVREFKDYILLTDSMSNLTTLKNSLFLAKIIAEALNKFQSLELVYSPTHLGITENEWEDSVARDALVSSRIYMTLYRRRMLFRRVLRSLDWLKLKNGKNLSIVTNSLG</sequence>
<protein>
    <recommendedName>
        <fullName evidence="1">Reverse transcriptase domain-containing protein</fullName>
    </recommendedName>
</protein>
<comment type="caution">
    <text evidence="2">The sequence shown here is derived from an EMBL/GenBank/DDBJ whole genome shotgun (WGS) entry which is preliminary data.</text>
</comment>
<feature type="domain" description="Reverse transcriptase" evidence="1">
    <location>
        <begin position="1"/>
        <end position="94"/>
    </location>
</feature>
<gene>
    <name evidence="2" type="ORF">AVEN_120307_1</name>
</gene>
<dbReference type="SUPFAM" id="SSF53098">
    <property type="entry name" value="Ribonuclease H-like"/>
    <property type="match status" value="1"/>
</dbReference>
<name>A0A4Y2RA21_ARAVE</name>
<evidence type="ECO:0000259" key="1">
    <source>
        <dbReference type="Pfam" id="PF00078"/>
    </source>
</evidence>
<dbReference type="InterPro" id="IPR012337">
    <property type="entry name" value="RNaseH-like_sf"/>
</dbReference>
<organism evidence="2 3">
    <name type="scientific">Araneus ventricosus</name>
    <name type="common">Orbweaver spider</name>
    <name type="synonym">Epeira ventricosa</name>
    <dbReference type="NCBI Taxonomy" id="182803"/>
    <lineage>
        <taxon>Eukaryota</taxon>
        <taxon>Metazoa</taxon>
        <taxon>Ecdysozoa</taxon>
        <taxon>Arthropoda</taxon>
        <taxon>Chelicerata</taxon>
        <taxon>Arachnida</taxon>
        <taxon>Araneae</taxon>
        <taxon>Araneomorphae</taxon>
        <taxon>Entelegynae</taxon>
        <taxon>Araneoidea</taxon>
        <taxon>Araneidae</taxon>
        <taxon>Araneus</taxon>
    </lineage>
</organism>
<dbReference type="InterPro" id="IPR000477">
    <property type="entry name" value="RT_dom"/>
</dbReference>
<accession>A0A4Y2RA21</accession>
<evidence type="ECO:0000313" key="2">
    <source>
        <dbReference type="EMBL" id="GBN72300.1"/>
    </source>
</evidence>
<dbReference type="Pfam" id="PF00078">
    <property type="entry name" value="RVT_1"/>
    <property type="match status" value="1"/>
</dbReference>
<dbReference type="EMBL" id="BGPR01016232">
    <property type="protein sequence ID" value="GBN72300.1"/>
    <property type="molecule type" value="Genomic_DNA"/>
</dbReference>
<dbReference type="Proteomes" id="UP000499080">
    <property type="component" value="Unassembled WGS sequence"/>
</dbReference>
<proteinExistence type="predicted"/>
<dbReference type="OrthoDB" id="6437682at2759"/>
<keyword evidence="3" id="KW-1185">Reference proteome</keyword>
<reference evidence="2 3" key="1">
    <citation type="journal article" date="2019" name="Sci. Rep.">
        <title>Orb-weaving spider Araneus ventricosus genome elucidates the spidroin gene catalogue.</title>
        <authorList>
            <person name="Kono N."/>
            <person name="Nakamura H."/>
            <person name="Ohtoshi R."/>
            <person name="Moran D.A.P."/>
            <person name="Shinohara A."/>
            <person name="Yoshida Y."/>
            <person name="Fujiwara M."/>
            <person name="Mori M."/>
            <person name="Tomita M."/>
            <person name="Arakawa K."/>
        </authorList>
    </citation>
    <scope>NUCLEOTIDE SEQUENCE [LARGE SCALE GENOMIC DNA]</scope>
</reference>
<evidence type="ECO:0000313" key="3">
    <source>
        <dbReference type="Proteomes" id="UP000499080"/>
    </source>
</evidence>